<dbReference type="Proteomes" id="UP001596237">
    <property type="component" value="Unassembled WGS sequence"/>
</dbReference>
<dbReference type="RefSeq" id="WP_108939212.1">
    <property type="nucleotide sequence ID" value="NZ_JBHSTT010000009.1"/>
</dbReference>
<organism evidence="1 2">
    <name type="scientific">Methylorubrum zatmanii</name>
    <dbReference type="NCBI Taxonomy" id="29429"/>
    <lineage>
        <taxon>Bacteria</taxon>
        <taxon>Pseudomonadati</taxon>
        <taxon>Pseudomonadota</taxon>
        <taxon>Alphaproteobacteria</taxon>
        <taxon>Hyphomicrobiales</taxon>
        <taxon>Methylobacteriaceae</taxon>
        <taxon>Methylorubrum</taxon>
    </lineage>
</organism>
<name>A0ABW1WJR5_9HYPH</name>
<proteinExistence type="predicted"/>
<accession>A0ABW1WJR5</accession>
<evidence type="ECO:0000313" key="1">
    <source>
        <dbReference type="EMBL" id="MFC6388290.1"/>
    </source>
</evidence>
<evidence type="ECO:0000313" key="2">
    <source>
        <dbReference type="Proteomes" id="UP001596237"/>
    </source>
</evidence>
<sequence>MSRRDEATPRLVWEPRRGLKREEAARYVGVSTSTFDKLVEDKLMPDPNTLRGCVRWDLRKLDAAWDALADGDGEDNEWD</sequence>
<gene>
    <name evidence="1" type="ORF">ACFQDP_02795</name>
</gene>
<keyword evidence="2" id="KW-1185">Reference proteome</keyword>
<protein>
    <submittedName>
        <fullName evidence="1">XRE family transcriptional regulator</fullName>
    </submittedName>
</protein>
<dbReference type="EMBL" id="JBHSTT010000009">
    <property type="protein sequence ID" value="MFC6388290.1"/>
    <property type="molecule type" value="Genomic_DNA"/>
</dbReference>
<comment type="caution">
    <text evidence="1">The sequence shown here is derived from an EMBL/GenBank/DDBJ whole genome shotgun (WGS) entry which is preliminary data.</text>
</comment>
<reference evidence="2" key="1">
    <citation type="journal article" date="2019" name="Int. J. Syst. Evol. Microbiol.">
        <title>The Global Catalogue of Microorganisms (GCM) 10K type strain sequencing project: providing services to taxonomists for standard genome sequencing and annotation.</title>
        <authorList>
            <consortium name="The Broad Institute Genomics Platform"/>
            <consortium name="The Broad Institute Genome Sequencing Center for Infectious Disease"/>
            <person name="Wu L."/>
            <person name="Ma J."/>
        </authorList>
    </citation>
    <scope>NUCLEOTIDE SEQUENCE [LARGE SCALE GENOMIC DNA]</scope>
    <source>
        <strain evidence="2">CCUG 36916</strain>
    </source>
</reference>